<evidence type="ECO:0000256" key="6">
    <source>
        <dbReference type="ARBA" id="ARBA00023237"/>
    </source>
</evidence>
<dbReference type="NCBIfam" id="TIGR04056">
    <property type="entry name" value="OMP_RagA_SusC"/>
    <property type="match status" value="1"/>
</dbReference>
<comment type="subcellular location">
    <subcellularLocation>
        <location evidence="1 7">Cell outer membrane</location>
        <topology evidence="1 7">Multi-pass membrane protein</topology>
    </subcellularLocation>
</comment>
<dbReference type="STRING" id="1123265.GCA_000686625_01822"/>
<dbReference type="InterPro" id="IPR039426">
    <property type="entry name" value="TonB-dep_rcpt-like"/>
</dbReference>
<evidence type="ECO:0000313" key="9">
    <source>
        <dbReference type="EMBL" id="VTR34743.1"/>
    </source>
</evidence>
<dbReference type="Proteomes" id="UP000308196">
    <property type="component" value="Chromosome"/>
</dbReference>
<dbReference type="InterPro" id="IPR037066">
    <property type="entry name" value="Plug_dom_sf"/>
</dbReference>
<evidence type="ECO:0000256" key="3">
    <source>
        <dbReference type="ARBA" id="ARBA00022452"/>
    </source>
</evidence>
<organism evidence="9 10">
    <name type="scientific">Sphingobacterium thalpophilum</name>
    <dbReference type="NCBI Taxonomy" id="259"/>
    <lineage>
        <taxon>Bacteria</taxon>
        <taxon>Pseudomonadati</taxon>
        <taxon>Bacteroidota</taxon>
        <taxon>Sphingobacteriia</taxon>
        <taxon>Sphingobacteriales</taxon>
        <taxon>Sphingobacteriaceae</taxon>
        <taxon>Sphingobacterium</taxon>
    </lineage>
</organism>
<keyword evidence="6 7" id="KW-0998">Cell outer membrane</keyword>
<keyword evidence="9" id="KW-0675">Receptor</keyword>
<comment type="similarity">
    <text evidence="7">Belongs to the TonB-dependent receptor family.</text>
</comment>
<dbReference type="Gene3D" id="2.170.130.10">
    <property type="entry name" value="TonB-dependent receptor, plug domain"/>
    <property type="match status" value="1"/>
</dbReference>
<keyword evidence="4 7" id="KW-0812">Transmembrane</keyword>
<dbReference type="GO" id="GO:0009279">
    <property type="term" value="C:cell outer membrane"/>
    <property type="evidence" value="ECO:0007669"/>
    <property type="project" value="UniProtKB-SubCell"/>
</dbReference>
<evidence type="ECO:0000313" key="10">
    <source>
        <dbReference type="Proteomes" id="UP000308196"/>
    </source>
</evidence>
<dbReference type="InterPro" id="IPR008969">
    <property type="entry name" value="CarboxyPept-like_regulatory"/>
</dbReference>
<sequence length="1094" mass="123708">MRQFFGAGEVLPSRKTMKLYSTLLSILWFSMFSLSAQTPRKDSGAGGPMDFILQGIVVSASDGKPLQGVSVRVDAENLRTSCKKDGTFNLSVQHRKGKVRFTCLGFKPLDTGYVTGVPLTIKLLPLENQLEEVEVVSTGYQKIPKERATGSFEFVDSKLLNRKVSMDFLSRLEDVVTSISATKVYGENRGVLPNINIRGRSSIRSNIWPLIVVDGFPYNGDFNNINPNDIENVTILKDAAASSIWGAQSGNGIIVVTTKKGKFNSRFSVAVNSNLTVENKPDLYYLPQMNSSDFIDVELMLNEKGYYKNRMDNRSFIMSPVVKLLKRFRDGKITGDQLEASIDQLRNVDMRDDFLKYVYRNPIRQQYNVQLSGGGNLLSTIFSFGYDRQLNRLVTSSADRVSIKNNTVFRPTSKLEFTLGTQYTEYGTKDSYMPVAYNEMGLGYGNYPYMRLADYNGTALIVDAIGLNADFRDTIGGGRLLDWNYRPLDELHQSTMKGSTKETMLSFSSSYALSPQLKFSVLYNYRTSAKQDEYWRGIGTVQQRTEINYFTSWDKEGIRWNMPVGDFLQTFIQRSASHQGRVQAMYHKAFNSQHELSLLAGAEVRQQVDEVNTSTFYGYDPETMSYQPVDLVTYHPYLNGMSGTKRIPDYNQKGRLTNRYTSFFVNGSYTILGRYVLSASARKDASNLFGVRTNDKGQPFWSVGAAWTVSGEPFFPKEVLDFLKFRMTHGYNGNVNNSTSALPVIYKSMQTHYLTGLPYAYMLNPPNPMLRWETVGMWNWGLDFRALNDRLGGSLEYYIKSPKDLIAETRIDLTTGFSTSNVNSANLKGKGIDLTLYAINMKTKNFEWRTDANLAYSRTKVTKSFIAEPLGKYYLSGAFGNIVTPVEGGDLYGLISYKWAGLDPVDGSPQGYVNGEISKDYFAIVNDTRLDQMDNLGSVLPLYFGSIRNSFRYKKFDLSFNISLQLGHKFMRKSIDYSALITGFVGHSDYALRWQNPGDELRTNVPAFNYPANYNADYFYNYSSALVASADQIKWRDLQLGFNPIVKGLQDCRIYLYCNNIMKIWRANKYGIDPEFGNNPPDPFACSLGLSFKF</sequence>
<dbReference type="InterPro" id="IPR012910">
    <property type="entry name" value="Plug_dom"/>
</dbReference>
<keyword evidence="3 7" id="KW-1134">Transmembrane beta strand</keyword>
<dbReference type="RefSeq" id="WP_138096718.1">
    <property type="nucleotide sequence ID" value="NZ_LR590484.1"/>
</dbReference>
<evidence type="ECO:0000256" key="5">
    <source>
        <dbReference type="ARBA" id="ARBA00023136"/>
    </source>
</evidence>
<dbReference type="EMBL" id="LR590484">
    <property type="protein sequence ID" value="VTR34743.1"/>
    <property type="molecule type" value="Genomic_DNA"/>
</dbReference>
<keyword evidence="5 7" id="KW-0472">Membrane</keyword>
<dbReference type="AlphaFoldDB" id="A0A4U9UNW3"/>
<dbReference type="InterPro" id="IPR036942">
    <property type="entry name" value="Beta-barrel_TonB_sf"/>
</dbReference>
<feature type="domain" description="TonB-dependent receptor plug" evidence="8">
    <location>
        <begin position="170"/>
        <end position="253"/>
    </location>
</feature>
<proteinExistence type="inferred from homology"/>
<dbReference type="GeneID" id="78462153"/>
<gene>
    <name evidence="9" type="ORF">NCTC11429_01384</name>
</gene>
<dbReference type="Gene3D" id="2.60.40.1120">
    <property type="entry name" value="Carboxypeptidase-like, regulatory domain"/>
    <property type="match status" value="1"/>
</dbReference>
<evidence type="ECO:0000256" key="4">
    <source>
        <dbReference type="ARBA" id="ARBA00022692"/>
    </source>
</evidence>
<dbReference type="Gene3D" id="2.40.170.20">
    <property type="entry name" value="TonB-dependent receptor, beta-barrel domain"/>
    <property type="match status" value="1"/>
</dbReference>
<dbReference type="SUPFAM" id="SSF56935">
    <property type="entry name" value="Porins"/>
    <property type="match status" value="1"/>
</dbReference>
<evidence type="ECO:0000259" key="8">
    <source>
        <dbReference type="Pfam" id="PF07715"/>
    </source>
</evidence>
<dbReference type="InterPro" id="IPR023996">
    <property type="entry name" value="TonB-dep_OMP_SusC/RagA"/>
</dbReference>
<dbReference type="KEGG" id="stha:NCTC11429_01384"/>
<evidence type="ECO:0000256" key="2">
    <source>
        <dbReference type="ARBA" id="ARBA00022448"/>
    </source>
</evidence>
<dbReference type="SUPFAM" id="SSF49464">
    <property type="entry name" value="Carboxypeptidase regulatory domain-like"/>
    <property type="match status" value="1"/>
</dbReference>
<keyword evidence="2 7" id="KW-0813">Transport</keyword>
<accession>A0A4U9UNW3</accession>
<dbReference type="PROSITE" id="PS52016">
    <property type="entry name" value="TONB_DEPENDENT_REC_3"/>
    <property type="match status" value="1"/>
</dbReference>
<dbReference type="Pfam" id="PF07715">
    <property type="entry name" value="Plug"/>
    <property type="match status" value="1"/>
</dbReference>
<name>A0A4U9UNW3_9SPHI</name>
<reference evidence="9 10" key="1">
    <citation type="submission" date="2019-05" db="EMBL/GenBank/DDBJ databases">
        <authorList>
            <consortium name="Pathogen Informatics"/>
        </authorList>
    </citation>
    <scope>NUCLEOTIDE SEQUENCE [LARGE SCALE GENOMIC DNA]</scope>
    <source>
        <strain evidence="9 10">NCTC11429</strain>
    </source>
</reference>
<evidence type="ECO:0000256" key="1">
    <source>
        <dbReference type="ARBA" id="ARBA00004571"/>
    </source>
</evidence>
<evidence type="ECO:0000256" key="7">
    <source>
        <dbReference type="PROSITE-ProRule" id="PRU01360"/>
    </source>
</evidence>
<protein>
    <submittedName>
        <fullName evidence="9">Outer membrane receptor for ferrienterochelin and colicins</fullName>
    </submittedName>
</protein>